<keyword evidence="5" id="KW-1185">Reference proteome</keyword>
<reference evidence="4" key="2">
    <citation type="submission" date="2020-09" db="EMBL/GenBank/DDBJ databases">
        <authorList>
            <person name="Sun Q."/>
            <person name="Ohkuma M."/>
        </authorList>
    </citation>
    <scope>NUCLEOTIDE SEQUENCE</scope>
    <source>
        <strain evidence="4">JCM 3313</strain>
    </source>
</reference>
<evidence type="ECO:0000256" key="3">
    <source>
        <dbReference type="SAM" id="SignalP"/>
    </source>
</evidence>
<protein>
    <recommendedName>
        <fullName evidence="6">MYXO-CTERM domain-containing protein</fullName>
    </recommendedName>
</protein>
<keyword evidence="2" id="KW-0812">Transmembrane</keyword>
<dbReference type="Proteomes" id="UP000639606">
    <property type="component" value="Unassembled WGS sequence"/>
</dbReference>
<evidence type="ECO:0000313" key="4">
    <source>
        <dbReference type="EMBL" id="GGP82142.1"/>
    </source>
</evidence>
<feature type="signal peptide" evidence="3">
    <location>
        <begin position="1"/>
        <end position="28"/>
    </location>
</feature>
<feature type="chain" id="PRO_5038100358" description="MYXO-CTERM domain-containing protein" evidence="3">
    <location>
        <begin position="29"/>
        <end position="277"/>
    </location>
</feature>
<evidence type="ECO:0000313" key="5">
    <source>
        <dbReference type="Proteomes" id="UP000639606"/>
    </source>
</evidence>
<feature type="compositionally biased region" description="Pro residues" evidence="1">
    <location>
        <begin position="142"/>
        <end position="151"/>
    </location>
</feature>
<sequence>MRRLLAVLATGVVVAGLISATAVGTAQAAECAGVTVVVDRGPLGGGVRTGCAPGDPASGLAALAAAGFGYTFASRQPGYVCRIDGQPAADPCVTPSPTTAYWSYWHGQPGAGWTYSSGGAGGHDPAPGSVEGWAFGAAQPPGIAPPAPAPKPTTTRAGAAEPPAPEPPRPGVPQPATPTTTTGRGGTEDTPRSEPGGETSGDTLSSAPESTPSSAVSTPSSTSPAPGGAPSSTAVPAPVATTSEDRSNGLGWLAGLVVIAVLACLGAWTARRRRAEP</sequence>
<dbReference type="RefSeq" id="WP_189227197.1">
    <property type="nucleotide sequence ID" value="NZ_BMRG01000022.1"/>
</dbReference>
<feature type="compositionally biased region" description="Low complexity" evidence="1">
    <location>
        <begin position="152"/>
        <end position="161"/>
    </location>
</feature>
<name>A0A918EI75_9PSEU</name>
<feature type="compositionally biased region" description="Low complexity" evidence="1">
    <location>
        <begin position="205"/>
        <end position="242"/>
    </location>
</feature>
<accession>A0A918EI75</accession>
<dbReference type="AlphaFoldDB" id="A0A918EI75"/>
<evidence type="ECO:0008006" key="6">
    <source>
        <dbReference type="Google" id="ProtNLM"/>
    </source>
</evidence>
<evidence type="ECO:0000256" key="1">
    <source>
        <dbReference type="SAM" id="MobiDB-lite"/>
    </source>
</evidence>
<evidence type="ECO:0000256" key="2">
    <source>
        <dbReference type="SAM" id="Phobius"/>
    </source>
</evidence>
<keyword evidence="3" id="KW-0732">Signal</keyword>
<feature type="compositionally biased region" description="Pro residues" evidence="1">
    <location>
        <begin position="162"/>
        <end position="176"/>
    </location>
</feature>
<feature type="region of interest" description="Disordered" evidence="1">
    <location>
        <begin position="116"/>
        <end position="247"/>
    </location>
</feature>
<keyword evidence="2" id="KW-1133">Transmembrane helix</keyword>
<feature type="transmembrane region" description="Helical" evidence="2">
    <location>
        <begin position="250"/>
        <end position="270"/>
    </location>
</feature>
<comment type="caution">
    <text evidence="4">The sequence shown here is derived from an EMBL/GenBank/DDBJ whole genome shotgun (WGS) entry which is preliminary data.</text>
</comment>
<proteinExistence type="predicted"/>
<gene>
    <name evidence="4" type="ORF">GCM10010185_65330</name>
</gene>
<keyword evidence="2" id="KW-0472">Membrane</keyword>
<organism evidence="4 5">
    <name type="scientific">Saccharothrix coeruleofusca</name>
    <dbReference type="NCBI Taxonomy" id="33919"/>
    <lineage>
        <taxon>Bacteria</taxon>
        <taxon>Bacillati</taxon>
        <taxon>Actinomycetota</taxon>
        <taxon>Actinomycetes</taxon>
        <taxon>Pseudonocardiales</taxon>
        <taxon>Pseudonocardiaceae</taxon>
        <taxon>Saccharothrix</taxon>
    </lineage>
</organism>
<reference evidence="4" key="1">
    <citation type="journal article" date="2014" name="Int. J. Syst. Evol. Microbiol.">
        <title>Complete genome sequence of Corynebacterium casei LMG S-19264T (=DSM 44701T), isolated from a smear-ripened cheese.</title>
        <authorList>
            <consortium name="US DOE Joint Genome Institute (JGI-PGF)"/>
            <person name="Walter F."/>
            <person name="Albersmeier A."/>
            <person name="Kalinowski J."/>
            <person name="Ruckert C."/>
        </authorList>
    </citation>
    <scope>NUCLEOTIDE SEQUENCE</scope>
    <source>
        <strain evidence="4">JCM 3313</strain>
    </source>
</reference>
<dbReference type="EMBL" id="BMRG01000022">
    <property type="protein sequence ID" value="GGP82142.1"/>
    <property type="molecule type" value="Genomic_DNA"/>
</dbReference>